<dbReference type="PIRSF" id="PIRSF036557">
    <property type="entry name" value="XdhA_RC"/>
    <property type="match status" value="1"/>
</dbReference>
<dbReference type="Pfam" id="PF00941">
    <property type="entry name" value="FAD_binding_5"/>
    <property type="match status" value="1"/>
</dbReference>
<dbReference type="Gene3D" id="3.30.465.10">
    <property type="match status" value="1"/>
</dbReference>
<dbReference type="Pfam" id="PF03450">
    <property type="entry name" value="CO_deh_flav_C"/>
    <property type="match status" value="1"/>
</dbReference>
<dbReference type="RefSeq" id="WP_043679257.1">
    <property type="nucleotide sequence ID" value="NZ_JACHIB010000012.1"/>
</dbReference>
<dbReference type="EC" id="1.17.1.4" evidence="8"/>
<dbReference type="InterPro" id="IPR016166">
    <property type="entry name" value="FAD-bd_PCMH"/>
</dbReference>
<evidence type="ECO:0000259" key="6">
    <source>
        <dbReference type="PROSITE" id="PS51085"/>
    </source>
</evidence>
<dbReference type="SUPFAM" id="SSF56176">
    <property type="entry name" value="FAD-binding/transporter-associated domain-like"/>
    <property type="match status" value="1"/>
</dbReference>
<feature type="domain" description="2Fe-2S ferredoxin-type" evidence="6">
    <location>
        <begin position="4"/>
        <end position="90"/>
    </location>
</feature>
<dbReference type="Proteomes" id="UP000541136">
    <property type="component" value="Unassembled WGS sequence"/>
</dbReference>
<dbReference type="InterPro" id="IPR036010">
    <property type="entry name" value="2Fe-2S_ferredoxin-like_sf"/>
</dbReference>
<dbReference type="Gene3D" id="3.30.43.10">
    <property type="entry name" value="Uridine Diphospho-n-acetylenolpyruvylglucosamine Reductase, domain 2"/>
    <property type="match status" value="1"/>
</dbReference>
<dbReference type="PANTHER" id="PTHR45444:SF3">
    <property type="entry name" value="XANTHINE DEHYDROGENASE"/>
    <property type="match status" value="1"/>
</dbReference>
<dbReference type="SUPFAM" id="SSF55447">
    <property type="entry name" value="CO dehydrogenase flavoprotein C-terminal domain-like"/>
    <property type="match status" value="1"/>
</dbReference>
<dbReference type="InterPro" id="IPR016208">
    <property type="entry name" value="Ald_Oxase/xanthine_DH-like"/>
</dbReference>
<dbReference type="SMART" id="SM01092">
    <property type="entry name" value="CO_deh_flav_C"/>
    <property type="match status" value="1"/>
</dbReference>
<dbReference type="InterPro" id="IPR005107">
    <property type="entry name" value="CO_DH_flav_C"/>
</dbReference>
<dbReference type="PROSITE" id="PS51387">
    <property type="entry name" value="FAD_PCMH"/>
    <property type="match status" value="1"/>
</dbReference>
<dbReference type="InterPro" id="IPR016167">
    <property type="entry name" value="FAD-bd_PCMH_sub1"/>
</dbReference>
<evidence type="ECO:0000256" key="2">
    <source>
        <dbReference type="ARBA" id="ARBA00022723"/>
    </source>
</evidence>
<dbReference type="InterPro" id="IPR002888">
    <property type="entry name" value="2Fe-2S-bd"/>
</dbReference>
<protein>
    <submittedName>
        <fullName evidence="8">Xanthine dehydrogenase small subunit</fullName>
        <ecNumber evidence="8">1.17.1.4</ecNumber>
    </submittedName>
</protein>
<keyword evidence="3" id="KW-0274">FAD</keyword>
<evidence type="ECO:0000313" key="8">
    <source>
        <dbReference type="EMBL" id="MBB6084217.1"/>
    </source>
</evidence>
<dbReference type="InterPro" id="IPR016169">
    <property type="entry name" value="FAD-bd_PCMH_sub2"/>
</dbReference>
<reference evidence="8 9" key="1">
    <citation type="submission" date="2020-08" db="EMBL/GenBank/DDBJ databases">
        <title>Genomic Encyclopedia of Type Strains, Phase IV (KMG-IV): sequencing the most valuable type-strain genomes for metagenomic binning, comparative biology and taxonomic classification.</title>
        <authorList>
            <person name="Goeker M."/>
        </authorList>
    </citation>
    <scope>NUCLEOTIDE SEQUENCE [LARGE SCALE GENOMIC DNA]</scope>
    <source>
        <strain evidence="8 9">DSM 12141</strain>
    </source>
</reference>
<dbReference type="SUPFAM" id="SSF54292">
    <property type="entry name" value="2Fe-2S ferredoxin-like"/>
    <property type="match status" value="1"/>
</dbReference>
<keyword evidence="1" id="KW-0285">Flavoprotein</keyword>
<name>A0A7W9WME4_CASDE</name>
<dbReference type="Pfam" id="PF01799">
    <property type="entry name" value="Fer2_2"/>
    <property type="match status" value="1"/>
</dbReference>
<evidence type="ECO:0000256" key="5">
    <source>
        <dbReference type="ARBA" id="ARBA00023004"/>
    </source>
</evidence>
<dbReference type="Gene3D" id="3.30.390.50">
    <property type="entry name" value="CO dehydrogenase flavoprotein, C-terminal domain"/>
    <property type="match status" value="1"/>
</dbReference>
<dbReference type="InterPro" id="IPR036683">
    <property type="entry name" value="CO_DH_flav_C_dom_sf"/>
</dbReference>
<keyword evidence="4 8" id="KW-0560">Oxidoreductase</keyword>
<proteinExistence type="predicted"/>
<dbReference type="PANTHER" id="PTHR45444">
    <property type="entry name" value="XANTHINE DEHYDROGENASE"/>
    <property type="match status" value="1"/>
</dbReference>
<dbReference type="SUPFAM" id="SSF47741">
    <property type="entry name" value="CO dehydrogenase ISP C-domain like"/>
    <property type="match status" value="1"/>
</dbReference>
<dbReference type="PROSITE" id="PS51085">
    <property type="entry name" value="2FE2S_FER_2"/>
    <property type="match status" value="1"/>
</dbReference>
<dbReference type="NCBIfam" id="TIGR02963">
    <property type="entry name" value="xanthine_xdhA"/>
    <property type="match status" value="1"/>
</dbReference>
<dbReference type="InterPro" id="IPR014307">
    <property type="entry name" value="Xanthine_DH_ssu"/>
</dbReference>
<dbReference type="Pfam" id="PF00111">
    <property type="entry name" value="Fer2"/>
    <property type="match status" value="1"/>
</dbReference>
<dbReference type="GO" id="GO:0071949">
    <property type="term" value="F:FAD binding"/>
    <property type="evidence" value="ECO:0007669"/>
    <property type="project" value="InterPro"/>
</dbReference>
<dbReference type="EMBL" id="JACHIB010000012">
    <property type="protein sequence ID" value="MBB6084217.1"/>
    <property type="molecule type" value="Genomic_DNA"/>
</dbReference>
<comment type="caution">
    <text evidence="8">The sequence shown here is derived from an EMBL/GenBank/DDBJ whole genome shotgun (WGS) entry which is preliminary data.</text>
</comment>
<dbReference type="GO" id="GO:0051537">
    <property type="term" value="F:2 iron, 2 sulfur cluster binding"/>
    <property type="evidence" value="ECO:0007669"/>
    <property type="project" value="InterPro"/>
</dbReference>
<evidence type="ECO:0000259" key="7">
    <source>
        <dbReference type="PROSITE" id="PS51387"/>
    </source>
</evidence>
<evidence type="ECO:0000256" key="3">
    <source>
        <dbReference type="ARBA" id="ARBA00022827"/>
    </source>
</evidence>
<dbReference type="Gene3D" id="3.10.20.30">
    <property type="match status" value="1"/>
</dbReference>
<keyword evidence="5" id="KW-0408">Iron</keyword>
<evidence type="ECO:0000256" key="4">
    <source>
        <dbReference type="ARBA" id="ARBA00023002"/>
    </source>
</evidence>
<keyword evidence="2" id="KW-0479">Metal-binding</keyword>
<dbReference type="InterPro" id="IPR036318">
    <property type="entry name" value="FAD-bd_PCMH-like_sf"/>
</dbReference>
<dbReference type="InterPro" id="IPR001041">
    <property type="entry name" value="2Fe-2S_ferredoxin-type"/>
</dbReference>
<dbReference type="Gene3D" id="1.10.150.120">
    <property type="entry name" value="[2Fe-2S]-binding domain"/>
    <property type="match status" value="1"/>
</dbReference>
<dbReference type="PROSITE" id="PS00197">
    <property type="entry name" value="2FE2S_FER_1"/>
    <property type="match status" value="1"/>
</dbReference>
<gene>
    <name evidence="8" type="ORF">HNR28_002262</name>
</gene>
<sequence>METDVIRFHYRGQTHEVSGQPTTRTVLQYLREDLGCMGTKEGCAEGDCGACTVMVAEPDGRGGVAMRAVNACIQFLPTLDGKALYTVEDLRQADGALHPVQQAMVDCHGSQCGFCTPGFVMSLWGMYLAHGPHDPAPTRTEIDDALSGNLCRCTGYQPIVRAAGEMFNYPAVPFDRAALAGILATLRRDGVFTYTHDGHTFHAPRTLDQLAQLRLDHPDARILAGSTDVGLWVTKQFRDLPHLIYIGQVAELRDIHLAGDDLLIGAGALLNDAFDALVEHIPEMAELRQRFASFPIRNAGTLGGNVANGSPIGDSMPGLIALGARIILRRGERVREMPLEDYYLGYQKNAAEPGEFVQGLRVPVRVEGRQFRHYKLSKRFDQDISAVCAAFAVILDGSGVAKSVRTGFGGVAATPSRARAVEAVLQGQPWDETHVRAAMDAVAEDFKPLTDMRASSEYRLLASRNLLYRFYLETAPGAPLATHQVSTAALADIA</sequence>
<dbReference type="InterPro" id="IPR012175">
    <property type="entry name" value="Xanth_DH_ssu_bac"/>
</dbReference>
<evidence type="ECO:0000256" key="1">
    <source>
        <dbReference type="ARBA" id="ARBA00022630"/>
    </source>
</evidence>
<dbReference type="InterPro" id="IPR012675">
    <property type="entry name" value="Beta-grasp_dom_sf"/>
</dbReference>
<dbReference type="InterPro" id="IPR002346">
    <property type="entry name" value="Mopterin_DH_FAD-bd"/>
</dbReference>
<accession>A0A7W9WME4</accession>
<evidence type="ECO:0000313" key="9">
    <source>
        <dbReference type="Proteomes" id="UP000541136"/>
    </source>
</evidence>
<dbReference type="InterPro" id="IPR036884">
    <property type="entry name" value="2Fe-2S-bd_dom_sf"/>
</dbReference>
<dbReference type="InterPro" id="IPR006058">
    <property type="entry name" value="2Fe2S_fd_BS"/>
</dbReference>
<dbReference type="GO" id="GO:0005506">
    <property type="term" value="F:iron ion binding"/>
    <property type="evidence" value="ECO:0007669"/>
    <property type="project" value="InterPro"/>
</dbReference>
<feature type="domain" description="FAD-binding PCMH-type" evidence="7">
    <location>
        <begin position="194"/>
        <end position="367"/>
    </location>
</feature>
<dbReference type="AlphaFoldDB" id="A0A7W9WME4"/>
<dbReference type="GO" id="GO:0004854">
    <property type="term" value="F:xanthine dehydrogenase activity"/>
    <property type="evidence" value="ECO:0007669"/>
    <property type="project" value="UniProtKB-EC"/>
</dbReference>
<dbReference type="CDD" id="cd00207">
    <property type="entry name" value="fer2"/>
    <property type="match status" value="1"/>
</dbReference>
<organism evidence="8 9">
    <name type="scientific">Castellaniella defragrans</name>
    <name type="common">Alcaligenes defragrans</name>
    <dbReference type="NCBI Taxonomy" id="75697"/>
    <lineage>
        <taxon>Bacteria</taxon>
        <taxon>Pseudomonadati</taxon>
        <taxon>Pseudomonadota</taxon>
        <taxon>Betaproteobacteria</taxon>
        <taxon>Burkholderiales</taxon>
        <taxon>Alcaligenaceae</taxon>
        <taxon>Castellaniella</taxon>
    </lineage>
</organism>